<dbReference type="EMBL" id="SDMP01000017">
    <property type="protein sequence ID" value="RYR00279.1"/>
    <property type="molecule type" value="Genomic_DNA"/>
</dbReference>
<sequence>MYHNIPIIIFLQDHICILIGEIIDVLKHQKWWYYCCLCNAPVSHVGNVFYCHLCRVECVDAIRRYRIKSFVSHSNGSNIFILEDDEVMQIVKKSCSDFLIDEKKNSQSTDEYTLPNGIISQLMNKKILFIVDPRPVGYELNTSLHVVRAVCDDLEIVKFLEDSSNDNEQQNVNHDFHARISSSQGLNLFGSHQPLTIREELRSVFGQCENTAEAVERMDECSG</sequence>
<dbReference type="Proteomes" id="UP000289738">
    <property type="component" value="Chromosome B07"/>
</dbReference>
<proteinExistence type="predicted"/>
<evidence type="ECO:0008006" key="3">
    <source>
        <dbReference type="Google" id="ProtNLM"/>
    </source>
</evidence>
<dbReference type="InterPro" id="IPR012340">
    <property type="entry name" value="NA-bd_OB-fold"/>
</dbReference>
<dbReference type="Gene3D" id="2.40.50.140">
    <property type="entry name" value="Nucleic acid-binding proteins"/>
    <property type="match status" value="1"/>
</dbReference>
<accession>A0A444YEE1</accession>
<reference evidence="1 2" key="1">
    <citation type="submission" date="2019-01" db="EMBL/GenBank/DDBJ databases">
        <title>Sequencing of cultivated peanut Arachis hypogaea provides insights into genome evolution and oil improvement.</title>
        <authorList>
            <person name="Chen X."/>
        </authorList>
    </citation>
    <scope>NUCLEOTIDE SEQUENCE [LARGE SCALE GENOMIC DNA]</scope>
    <source>
        <strain evidence="2">cv. Fuhuasheng</strain>
        <tissue evidence="1">Leaves</tissue>
    </source>
</reference>
<gene>
    <name evidence="1" type="ORF">Ahy_B07g088393</name>
</gene>
<keyword evidence="2" id="KW-1185">Reference proteome</keyword>
<protein>
    <recommendedName>
        <fullName evidence="3">Replication factor A C-terminal domain-containing protein</fullName>
    </recommendedName>
</protein>
<name>A0A444YEE1_ARAHY</name>
<organism evidence="1 2">
    <name type="scientific">Arachis hypogaea</name>
    <name type="common">Peanut</name>
    <dbReference type="NCBI Taxonomy" id="3818"/>
    <lineage>
        <taxon>Eukaryota</taxon>
        <taxon>Viridiplantae</taxon>
        <taxon>Streptophyta</taxon>
        <taxon>Embryophyta</taxon>
        <taxon>Tracheophyta</taxon>
        <taxon>Spermatophyta</taxon>
        <taxon>Magnoliopsida</taxon>
        <taxon>eudicotyledons</taxon>
        <taxon>Gunneridae</taxon>
        <taxon>Pentapetalae</taxon>
        <taxon>rosids</taxon>
        <taxon>fabids</taxon>
        <taxon>Fabales</taxon>
        <taxon>Fabaceae</taxon>
        <taxon>Papilionoideae</taxon>
        <taxon>50 kb inversion clade</taxon>
        <taxon>dalbergioids sensu lato</taxon>
        <taxon>Dalbergieae</taxon>
        <taxon>Pterocarpus clade</taxon>
        <taxon>Arachis</taxon>
    </lineage>
</organism>
<comment type="caution">
    <text evidence="1">The sequence shown here is derived from an EMBL/GenBank/DDBJ whole genome shotgun (WGS) entry which is preliminary data.</text>
</comment>
<evidence type="ECO:0000313" key="1">
    <source>
        <dbReference type="EMBL" id="RYR00279.1"/>
    </source>
</evidence>
<dbReference type="SUPFAM" id="SSF50249">
    <property type="entry name" value="Nucleic acid-binding proteins"/>
    <property type="match status" value="1"/>
</dbReference>
<evidence type="ECO:0000313" key="2">
    <source>
        <dbReference type="Proteomes" id="UP000289738"/>
    </source>
</evidence>
<dbReference type="AlphaFoldDB" id="A0A444YEE1"/>